<feature type="transmembrane region" description="Helical" evidence="1">
    <location>
        <begin position="63"/>
        <end position="82"/>
    </location>
</feature>
<evidence type="ECO:0008006" key="4">
    <source>
        <dbReference type="Google" id="ProtNLM"/>
    </source>
</evidence>
<evidence type="ECO:0000256" key="1">
    <source>
        <dbReference type="SAM" id="Phobius"/>
    </source>
</evidence>
<dbReference type="AlphaFoldDB" id="A0A010RLM3"/>
<dbReference type="OrthoDB" id="5905880at2"/>
<gene>
    <name evidence="2" type="ORF">HK44_007185</name>
</gene>
<accession>A0A010RLM3</accession>
<proteinExistence type="predicted"/>
<keyword evidence="1" id="KW-0472">Membrane</keyword>
<evidence type="ECO:0000313" key="2">
    <source>
        <dbReference type="EMBL" id="EXF93461.1"/>
    </source>
</evidence>
<feature type="transmembrane region" description="Helical" evidence="1">
    <location>
        <begin position="88"/>
        <end position="107"/>
    </location>
</feature>
<sequence length="186" mass="20953">MNRHYYISDNLDDLETVENELEANGINTEQIHVLSEEVADVEEHHLHEVNSLMKQDTVHSGEIGAVVGVPLAALVLGGAYWLGWTQSAAGWVPFIFLAIVIAGFCIWEGGFFGIQVPNTHFRSFKQVVDEGKYIFFVDVEPDQESVLDRVIEHHPRLKIAGTGTAAPHWTVAWQHKWHQFKRVISG</sequence>
<keyword evidence="1" id="KW-1133">Transmembrane helix</keyword>
<organism evidence="2 3">
    <name type="scientific">Pseudomonas fluorescens HK44</name>
    <dbReference type="NCBI Taxonomy" id="1042209"/>
    <lineage>
        <taxon>Bacteria</taxon>
        <taxon>Pseudomonadati</taxon>
        <taxon>Pseudomonadota</taxon>
        <taxon>Gammaproteobacteria</taxon>
        <taxon>Pseudomonadales</taxon>
        <taxon>Pseudomonadaceae</taxon>
        <taxon>Pseudomonas</taxon>
    </lineage>
</organism>
<name>A0A010RLM3_PSEFL</name>
<dbReference type="RefSeq" id="WP_019690286.1">
    <property type="nucleotide sequence ID" value="NZ_AFOY02000015.1"/>
</dbReference>
<comment type="caution">
    <text evidence="2">The sequence shown here is derived from an EMBL/GenBank/DDBJ whole genome shotgun (WGS) entry which is preliminary data.</text>
</comment>
<keyword evidence="1" id="KW-0812">Transmembrane</keyword>
<dbReference type="PATRIC" id="fig|1042209.11.peg.3816"/>
<evidence type="ECO:0000313" key="3">
    <source>
        <dbReference type="Proteomes" id="UP000022611"/>
    </source>
</evidence>
<dbReference type="Proteomes" id="UP000022611">
    <property type="component" value="Unassembled WGS sequence"/>
</dbReference>
<protein>
    <recommendedName>
        <fullName evidence="4">NAD/FAD-utilizing enzyme apparently involved in cell division</fullName>
    </recommendedName>
</protein>
<reference evidence="2 3" key="1">
    <citation type="journal article" date="2011" name="J. Bacteriol.">
        <title>Draft genome sequence of the polycyclic aromatic hydrocarbon-degrading, genetically engineered bioluminescent bioreporter Pseudomonas fluorescens HK44.</title>
        <authorList>
            <person name="Chauhan A."/>
            <person name="Layton A.C."/>
            <person name="Williams D.E."/>
            <person name="Smartt A.E."/>
            <person name="Ripp S."/>
            <person name="Karpinets T.V."/>
            <person name="Brown S.D."/>
            <person name="Sayler G.S."/>
        </authorList>
    </citation>
    <scope>NUCLEOTIDE SEQUENCE [LARGE SCALE GENOMIC DNA]</scope>
    <source>
        <strain evidence="2 3">HK44</strain>
    </source>
</reference>
<dbReference type="EMBL" id="AFOY02000015">
    <property type="protein sequence ID" value="EXF93461.1"/>
    <property type="molecule type" value="Genomic_DNA"/>
</dbReference>
<dbReference type="eggNOG" id="ENOG5030KAD">
    <property type="taxonomic scope" value="Bacteria"/>
</dbReference>
<dbReference type="HOGENOM" id="CLU_118626_0_0_6"/>